<keyword evidence="2" id="KW-1185">Reference proteome</keyword>
<dbReference type="EMBL" id="FNXT01001326">
    <property type="protein sequence ID" value="SZX78605.1"/>
    <property type="molecule type" value="Genomic_DNA"/>
</dbReference>
<evidence type="ECO:0000313" key="2">
    <source>
        <dbReference type="Proteomes" id="UP000256970"/>
    </source>
</evidence>
<reference evidence="1 2" key="1">
    <citation type="submission" date="2016-10" db="EMBL/GenBank/DDBJ databases">
        <authorList>
            <person name="Cai Z."/>
        </authorList>
    </citation>
    <scope>NUCLEOTIDE SEQUENCE [LARGE SCALE GENOMIC DNA]</scope>
</reference>
<gene>
    <name evidence="1" type="ORF">BQ4739_LOCUS18926</name>
</gene>
<proteinExistence type="predicted"/>
<evidence type="ECO:0000313" key="1">
    <source>
        <dbReference type="EMBL" id="SZX78605.1"/>
    </source>
</evidence>
<sequence>MASAAPQRAVKLNGVTAEAVDLTAEQVQELTNSSSGWRKCQVPALLGVPLAMKQLAPTTAATRPTFEQPAVFLLMDPRSGFAPPDVQQNGLGEVLLARTDGKDYTVTELWQLHEYNCHLMNRWGDWLEDGMDSPDVQEELQEALSPQGFADHT</sequence>
<dbReference type="AlphaFoldDB" id="A0A383WMD6"/>
<protein>
    <submittedName>
        <fullName evidence="1">Uncharacterized protein</fullName>
    </submittedName>
</protein>
<accession>A0A383WMD6</accession>
<name>A0A383WMD6_TETOB</name>
<organism evidence="1 2">
    <name type="scientific">Tetradesmus obliquus</name>
    <name type="common">Green alga</name>
    <name type="synonym">Acutodesmus obliquus</name>
    <dbReference type="NCBI Taxonomy" id="3088"/>
    <lineage>
        <taxon>Eukaryota</taxon>
        <taxon>Viridiplantae</taxon>
        <taxon>Chlorophyta</taxon>
        <taxon>core chlorophytes</taxon>
        <taxon>Chlorophyceae</taxon>
        <taxon>CS clade</taxon>
        <taxon>Sphaeropleales</taxon>
        <taxon>Scenedesmaceae</taxon>
        <taxon>Tetradesmus</taxon>
    </lineage>
</organism>
<dbReference type="Proteomes" id="UP000256970">
    <property type="component" value="Unassembled WGS sequence"/>
</dbReference>
<dbReference type="STRING" id="3088.A0A383WMD6"/>